<feature type="transmembrane region" description="Helical" evidence="2">
    <location>
        <begin position="161"/>
        <end position="178"/>
    </location>
</feature>
<keyword evidence="4" id="KW-1185">Reference proteome</keyword>
<feature type="transmembrane region" description="Helical" evidence="2">
    <location>
        <begin position="307"/>
        <end position="327"/>
    </location>
</feature>
<feature type="transmembrane region" description="Helical" evidence="2">
    <location>
        <begin position="478"/>
        <end position="496"/>
    </location>
</feature>
<comment type="caution">
    <text evidence="3">The sequence shown here is derived from an EMBL/GenBank/DDBJ whole genome shotgun (WGS) entry which is preliminary data.</text>
</comment>
<keyword evidence="2" id="KW-1133">Transmembrane helix</keyword>
<feature type="transmembrane region" description="Helical" evidence="2">
    <location>
        <begin position="446"/>
        <end position="466"/>
    </location>
</feature>
<accession>A0A812TF55</accession>
<dbReference type="AlphaFoldDB" id="A0A812TF55"/>
<evidence type="ECO:0000313" key="3">
    <source>
        <dbReference type="EMBL" id="CAE7520287.1"/>
    </source>
</evidence>
<protein>
    <submittedName>
        <fullName evidence="3">Rpl22 protein</fullName>
    </submittedName>
</protein>
<feature type="transmembrane region" description="Helical" evidence="2">
    <location>
        <begin position="273"/>
        <end position="295"/>
    </location>
</feature>
<feature type="transmembrane region" description="Helical" evidence="2">
    <location>
        <begin position="118"/>
        <end position="140"/>
    </location>
</feature>
<evidence type="ECO:0000256" key="1">
    <source>
        <dbReference type="SAM" id="MobiDB-lite"/>
    </source>
</evidence>
<evidence type="ECO:0000256" key="2">
    <source>
        <dbReference type="SAM" id="Phobius"/>
    </source>
</evidence>
<reference evidence="3" key="1">
    <citation type="submission" date="2021-02" db="EMBL/GenBank/DDBJ databases">
        <authorList>
            <person name="Dougan E. K."/>
            <person name="Rhodes N."/>
            <person name="Thang M."/>
            <person name="Chan C."/>
        </authorList>
    </citation>
    <scope>NUCLEOTIDE SEQUENCE</scope>
</reference>
<gene>
    <name evidence="3" type="primary">rpl22</name>
    <name evidence="3" type="ORF">SNAT2548_LOCUS29117</name>
</gene>
<sequence>MEVEGSMAEGGSPEGSMADREPSVDSSDSESAACPRQAAEQFIAGVIARMEPQQPDIIQAVSAWQALSGLGRAFRRRNRRGQRRESFRADHIDEFWSHSWHGGQWKKIWTAIYLNNSWYASLLATLGSVAIGLLVGFGILPVPRFQQAPAYPPDVRSRDSCICMAVGLFLYCFLLIAWRPWHRIFVDILCIDQHDSERKTAALVSMGAFLKISDTLVAARPRVALLGMKEDPIAAQVFWDPSYISSPLVFEMAGFLHSRAANKPAKLTIRPTVLGPGFISLPIALSVVLLALALIPEDVIRNERMVVAALFAFASFYVSVAALRAYYRSAKLLETELASFTVKESRCWCCNELTDHTDEGEEVICDRQVVLRCIVTWFGTVESFEERVRTEVLDCLVDQLSKKIFTYKQCAAASLPLFWYHMDRVAVKAAEEGTTSGAFRELARGIAWTFGALPVIFWIISTLALLWRRQYCGCCGGVVMNCLILVIVVAAFVGMLQLEDLCWKVDFVDQGNADHLLEGSCFFMCLMLLVATLVFACARNLVSVATLRSRDRK</sequence>
<dbReference type="OrthoDB" id="2157530at2759"/>
<dbReference type="EMBL" id="CAJNDS010002545">
    <property type="protein sequence ID" value="CAE7520287.1"/>
    <property type="molecule type" value="Genomic_DNA"/>
</dbReference>
<organism evidence="3 4">
    <name type="scientific">Symbiodinium natans</name>
    <dbReference type="NCBI Taxonomy" id="878477"/>
    <lineage>
        <taxon>Eukaryota</taxon>
        <taxon>Sar</taxon>
        <taxon>Alveolata</taxon>
        <taxon>Dinophyceae</taxon>
        <taxon>Suessiales</taxon>
        <taxon>Symbiodiniaceae</taxon>
        <taxon>Symbiodinium</taxon>
    </lineage>
</organism>
<feature type="transmembrane region" description="Helical" evidence="2">
    <location>
        <begin position="516"/>
        <end position="542"/>
    </location>
</feature>
<name>A0A812TF55_9DINO</name>
<proteinExistence type="predicted"/>
<dbReference type="Proteomes" id="UP000604046">
    <property type="component" value="Unassembled WGS sequence"/>
</dbReference>
<keyword evidence="2" id="KW-0812">Transmembrane</keyword>
<feature type="region of interest" description="Disordered" evidence="1">
    <location>
        <begin position="1"/>
        <end position="32"/>
    </location>
</feature>
<evidence type="ECO:0000313" key="4">
    <source>
        <dbReference type="Proteomes" id="UP000604046"/>
    </source>
</evidence>
<keyword evidence="2" id="KW-0472">Membrane</keyword>